<dbReference type="InterPro" id="IPR051257">
    <property type="entry name" value="Diverse_CBS-Domain"/>
</dbReference>
<dbReference type="Gene3D" id="3.10.580.10">
    <property type="entry name" value="CBS-domain"/>
    <property type="match status" value="1"/>
</dbReference>
<dbReference type="PANTHER" id="PTHR43080">
    <property type="entry name" value="CBS DOMAIN-CONTAINING PROTEIN CBSX3, MITOCHONDRIAL"/>
    <property type="match status" value="1"/>
</dbReference>
<evidence type="ECO:0000256" key="2">
    <source>
        <dbReference type="PROSITE-ProRule" id="PRU00703"/>
    </source>
</evidence>
<proteinExistence type="predicted"/>
<dbReference type="SUPFAM" id="SSF54631">
    <property type="entry name" value="CBS-domain pair"/>
    <property type="match status" value="1"/>
</dbReference>
<name>A0A1H0NRA1_9CLOT</name>
<dbReference type="Pfam" id="PF00571">
    <property type="entry name" value="CBS"/>
    <property type="match status" value="2"/>
</dbReference>
<reference evidence="4 5" key="1">
    <citation type="submission" date="2016-10" db="EMBL/GenBank/DDBJ databases">
        <authorList>
            <person name="de Groot N.N."/>
        </authorList>
    </citation>
    <scope>NUCLEOTIDE SEQUENCE [LARGE SCALE GENOMIC DNA]</scope>
    <source>
        <strain evidence="4 5">DSM 12272</strain>
    </source>
</reference>
<evidence type="ECO:0000313" key="5">
    <source>
        <dbReference type="Proteomes" id="UP000198597"/>
    </source>
</evidence>
<dbReference type="RefSeq" id="WP_089966279.1">
    <property type="nucleotide sequence ID" value="NZ_FNJM01000001.1"/>
</dbReference>
<dbReference type="STRING" id="94869.SAMN04488529_101929"/>
<accession>A0A1H0NRA1</accession>
<evidence type="ECO:0000259" key="3">
    <source>
        <dbReference type="PROSITE" id="PS51371"/>
    </source>
</evidence>
<dbReference type="InterPro" id="IPR046342">
    <property type="entry name" value="CBS_dom_sf"/>
</dbReference>
<feature type="domain" description="CBS" evidence="3">
    <location>
        <begin position="7"/>
        <end position="63"/>
    </location>
</feature>
<dbReference type="AlphaFoldDB" id="A0A1H0NRA1"/>
<evidence type="ECO:0000313" key="4">
    <source>
        <dbReference type="EMBL" id="SDO95342.1"/>
    </source>
</evidence>
<dbReference type="EMBL" id="FNJM01000001">
    <property type="protein sequence ID" value="SDO95342.1"/>
    <property type="molecule type" value="Genomic_DNA"/>
</dbReference>
<keyword evidence="5" id="KW-1185">Reference proteome</keyword>
<gene>
    <name evidence="4" type="ORF">SAMN04488529_101929</name>
</gene>
<dbReference type="OrthoDB" id="9802114at2"/>
<dbReference type="PANTHER" id="PTHR43080:SF2">
    <property type="entry name" value="CBS DOMAIN-CONTAINING PROTEIN"/>
    <property type="match status" value="1"/>
</dbReference>
<dbReference type="PROSITE" id="PS51371">
    <property type="entry name" value="CBS"/>
    <property type="match status" value="2"/>
</dbReference>
<dbReference type="Proteomes" id="UP000198597">
    <property type="component" value="Unassembled WGS sequence"/>
</dbReference>
<feature type="domain" description="CBS" evidence="3">
    <location>
        <begin position="72"/>
        <end position="128"/>
    </location>
</feature>
<organism evidence="4 5">
    <name type="scientific">Clostridium gasigenes</name>
    <dbReference type="NCBI Taxonomy" id="94869"/>
    <lineage>
        <taxon>Bacteria</taxon>
        <taxon>Bacillati</taxon>
        <taxon>Bacillota</taxon>
        <taxon>Clostridia</taxon>
        <taxon>Eubacteriales</taxon>
        <taxon>Clostridiaceae</taxon>
        <taxon>Clostridium</taxon>
    </lineage>
</organism>
<sequence>MKVDELMTKSVVTLNVDDTVEKAATLMKEHNVGSIPVCEGNTIKGIITDRDITLKAVAVGKDSKTQTVNEIMTTNIITGNPNMSIDEATKIMSENQIRRLTIVDNNNLVGIIALGDLATENNSDEMAGSALSSISQGTK</sequence>
<dbReference type="InterPro" id="IPR000644">
    <property type="entry name" value="CBS_dom"/>
</dbReference>
<keyword evidence="1 2" id="KW-0129">CBS domain</keyword>
<protein>
    <submittedName>
        <fullName evidence="4">CBS domain-containing protein</fullName>
    </submittedName>
</protein>
<evidence type="ECO:0000256" key="1">
    <source>
        <dbReference type="ARBA" id="ARBA00023122"/>
    </source>
</evidence>
<dbReference type="CDD" id="cd04622">
    <property type="entry name" value="CBS_pair_HRP1_like"/>
    <property type="match status" value="1"/>
</dbReference>
<dbReference type="SMART" id="SM00116">
    <property type="entry name" value="CBS"/>
    <property type="match status" value="2"/>
</dbReference>